<comment type="caution">
    <text evidence="2">The sequence shown here is derived from an EMBL/GenBank/DDBJ whole genome shotgun (WGS) entry which is preliminary data.</text>
</comment>
<keyword evidence="3" id="KW-1185">Reference proteome</keyword>
<feature type="region of interest" description="Disordered" evidence="1">
    <location>
        <begin position="1"/>
        <end position="20"/>
    </location>
</feature>
<dbReference type="PANTHER" id="PTHR10773">
    <property type="entry name" value="DNA-DIRECTED RNA POLYMERASES I, II, AND III SUBUNIT RPABC2"/>
    <property type="match status" value="1"/>
</dbReference>
<evidence type="ECO:0000313" key="2">
    <source>
        <dbReference type="EMBL" id="CAH2088936.1"/>
    </source>
</evidence>
<dbReference type="Proteomes" id="UP001153954">
    <property type="component" value="Unassembled WGS sequence"/>
</dbReference>
<evidence type="ECO:0000313" key="3">
    <source>
        <dbReference type="Proteomes" id="UP001153954"/>
    </source>
</evidence>
<protein>
    <submittedName>
        <fullName evidence="2">Uncharacterized protein</fullName>
    </submittedName>
</protein>
<dbReference type="PANTHER" id="PTHR10773:SF19">
    <property type="match status" value="1"/>
</dbReference>
<dbReference type="EMBL" id="CAKOGL010000007">
    <property type="protein sequence ID" value="CAH2088936.1"/>
    <property type="molecule type" value="Genomic_DNA"/>
</dbReference>
<gene>
    <name evidence="2" type="ORF">EEDITHA_LOCUS5045</name>
</gene>
<dbReference type="AlphaFoldDB" id="A0AAU9TP43"/>
<proteinExistence type="predicted"/>
<sequence>MDCFPVPVNNNSARKRQRNPETWKRNIAKVQRYSPKTLPKRPLCKHRKKFECLSISMRDIKEFHDGFYKFQDKSKQDAFILKHCSIKQTRRHRPTTGSHKPKCSQISYFMFSPTLKKRLKVCQNFFLIVLQITKYRVQSVMSEYFKAGALLKEKRGGDHVSHKHTHKKKAIMDFISKLNCEEPHYCRGKTKRYYLPAELSINKLWLMYNNSQTDNLKVKKSYFRNTFNQNYNLGFGSPRTDVCSTCLQFSEKIKIEKDNNVRNKLLINQRIHKLKANAFFGYVKEEQSDLLTLSFDCQKNLCLPKTPDQSAYYSRQVNLFNFTIVQGSSKSKLEPSNVFAYCWVENSFPKASNQIASALYHRLQNTELDGIKTVRLIADGCAGQNKNTTEKKETFSLKETYIINMMTAFLRTSTFQGDCLLIYNRRKFRLQIKLVNRKHRMFVNF</sequence>
<organism evidence="2 3">
    <name type="scientific">Euphydryas editha</name>
    <name type="common">Edith's checkerspot</name>
    <dbReference type="NCBI Taxonomy" id="104508"/>
    <lineage>
        <taxon>Eukaryota</taxon>
        <taxon>Metazoa</taxon>
        <taxon>Ecdysozoa</taxon>
        <taxon>Arthropoda</taxon>
        <taxon>Hexapoda</taxon>
        <taxon>Insecta</taxon>
        <taxon>Pterygota</taxon>
        <taxon>Neoptera</taxon>
        <taxon>Endopterygota</taxon>
        <taxon>Lepidoptera</taxon>
        <taxon>Glossata</taxon>
        <taxon>Ditrysia</taxon>
        <taxon>Papilionoidea</taxon>
        <taxon>Nymphalidae</taxon>
        <taxon>Nymphalinae</taxon>
        <taxon>Euphydryas</taxon>
    </lineage>
</organism>
<name>A0AAU9TP43_EUPED</name>
<accession>A0AAU9TP43</accession>
<evidence type="ECO:0000256" key="1">
    <source>
        <dbReference type="SAM" id="MobiDB-lite"/>
    </source>
</evidence>
<reference evidence="2" key="1">
    <citation type="submission" date="2022-03" db="EMBL/GenBank/DDBJ databases">
        <authorList>
            <person name="Tunstrom K."/>
        </authorList>
    </citation>
    <scope>NUCLEOTIDE SEQUENCE</scope>
</reference>